<feature type="transmembrane region" description="Helical" evidence="2">
    <location>
        <begin position="45"/>
        <end position="66"/>
    </location>
</feature>
<protein>
    <submittedName>
        <fullName evidence="4">HlyD family efflux transporter periplasmic adaptor subunit</fullName>
    </submittedName>
</protein>
<dbReference type="PRINTS" id="PR01490">
    <property type="entry name" value="RTXTOXIND"/>
</dbReference>
<feature type="compositionally biased region" description="Polar residues" evidence="1">
    <location>
        <begin position="1"/>
        <end position="12"/>
    </location>
</feature>
<keyword evidence="2" id="KW-1133">Transmembrane helix</keyword>
<name>A0ABV7WS35_9GAMM</name>
<proteinExistence type="predicted"/>
<dbReference type="InterPro" id="IPR050739">
    <property type="entry name" value="MFP"/>
</dbReference>
<evidence type="ECO:0000313" key="5">
    <source>
        <dbReference type="Proteomes" id="UP001595710"/>
    </source>
</evidence>
<dbReference type="PANTHER" id="PTHR30386:SF28">
    <property type="entry name" value="EXPORTED PROTEIN"/>
    <property type="match status" value="1"/>
</dbReference>
<dbReference type="Pfam" id="PF26002">
    <property type="entry name" value="Beta-barrel_AprE"/>
    <property type="match status" value="1"/>
</dbReference>
<organism evidence="4 5">
    <name type="scientific">Reinekea marina</name>
    <dbReference type="NCBI Taxonomy" id="1310421"/>
    <lineage>
        <taxon>Bacteria</taxon>
        <taxon>Pseudomonadati</taxon>
        <taxon>Pseudomonadota</taxon>
        <taxon>Gammaproteobacteria</taxon>
        <taxon>Oceanospirillales</taxon>
        <taxon>Saccharospirillaceae</taxon>
        <taxon>Reinekea</taxon>
    </lineage>
</organism>
<keyword evidence="5" id="KW-1185">Reference proteome</keyword>
<dbReference type="EMBL" id="JBHRYN010000011">
    <property type="protein sequence ID" value="MFC3701767.1"/>
    <property type="molecule type" value="Genomic_DNA"/>
</dbReference>
<evidence type="ECO:0000313" key="4">
    <source>
        <dbReference type="EMBL" id="MFC3701767.1"/>
    </source>
</evidence>
<accession>A0ABV7WS35</accession>
<dbReference type="PANTHER" id="PTHR30386">
    <property type="entry name" value="MEMBRANE FUSION SUBUNIT OF EMRAB-TOLC MULTIDRUG EFFLUX PUMP"/>
    <property type="match status" value="1"/>
</dbReference>
<reference evidence="5" key="1">
    <citation type="journal article" date="2019" name="Int. J. Syst. Evol. Microbiol.">
        <title>The Global Catalogue of Microorganisms (GCM) 10K type strain sequencing project: providing services to taxonomists for standard genome sequencing and annotation.</title>
        <authorList>
            <consortium name="The Broad Institute Genomics Platform"/>
            <consortium name="The Broad Institute Genome Sequencing Center for Infectious Disease"/>
            <person name="Wu L."/>
            <person name="Ma J."/>
        </authorList>
    </citation>
    <scope>NUCLEOTIDE SEQUENCE [LARGE SCALE GENOMIC DNA]</scope>
    <source>
        <strain evidence="5">CECT 8288</strain>
    </source>
</reference>
<keyword evidence="2" id="KW-0812">Transmembrane</keyword>
<comment type="caution">
    <text evidence="4">The sequence shown here is derived from an EMBL/GenBank/DDBJ whole genome shotgun (WGS) entry which is preliminary data.</text>
</comment>
<sequence>MTTHMDNASLDTGEQKEERHGLFRKQAVEKQQDRLLGDVLVIPPLSYSIITITLILFVTAAMVLLVNGSYARKETVQGFLVPNTGVLKVYASRSGIVRQIFVKEGDKVVKDQALVLINGDQILASGDHLETLMLDEFLSQKHTLSNQIGRLPEVYAGKANELDKRIEATKSDLKHLTKQRTLITQQLDLASRQLVNMESLADQGLATQSDVDAAIEKVLSLKSQLQEIARTSDAHKITLETLQLQSTALSFEQMDSEDQLQASLSAIAQSITQLHGQQAYILKASSAGVVSNIQISEGQEALGNIPLLTLTPEGSELEAELLVPARAIGFVEKDQAVKIRYSAFSFQKFGLYDATITNVSQTVLLPNELTGLAINAQEPMYRVTAKLAQQNIDAYGKPLSLKEGISLEADIKLAERTLLEWLFEPLFSLKGRL</sequence>
<dbReference type="RefSeq" id="WP_290283212.1">
    <property type="nucleotide sequence ID" value="NZ_JAUFQI010000001.1"/>
</dbReference>
<evidence type="ECO:0000259" key="3">
    <source>
        <dbReference type="Pfam" id="PF26002"/>
    </source>
</evidence>
<feature type="region of interest" description="Disordered" evidence="1">
    <location>
        <begin position="1"/>
        <end position="21"/>
    </location>
</feature>
<dbReference type="Proteomes" id="UP001595710">
    <property type="component" value="Unassembled WGS sequence"/>
</dbReference>
<gene>
    <name evidence="4" type="ORF">ACFOND_08970</name>
</gene>
<evidence type="ECO:0000256" key="1">
    <source>
        <dbReference type="SAM" id="MobiDB-lite"/>
    </source>
</evidence>
<evidence type="ECO:0000256" key="2">
    <source>
        <dbReference type="SAM" id="Phobius"/>
    </source>
</evidence>
<dbReference type="InterPro" id="IPR058982">
    <property type="entry name" value="Beta-barrel_AprE"/>
</dbReference>
<keyword evidence="2" id="KW-0472">Membrane</keyword>
<dbReference type="Gene3D" id="2.40.50.100">
    <property type="match status" value="1"/>
</dbReference>
<feature type="domain" description="AprE-like beta-barrel" evidence="3">
    <location>
        <begin position="318"/>
        <end position="412"/>
    </location>
</feature>